<keyword evidence="2" id="KW-1185">Reference proteome</keyword>
<gene>
    <name evidence="1" type="ORF">SAMN05444410_102147</name>
</gene>
<proteinExistence type="predicted"/>
<comment type="caution">
    <text evidence="1">The sequence shown here is derived from an EMBL/GenBank/DDBJ whole genome shotgun (WGS) entry which is preliminary data.</text>
</comment>
<accession>A0A8X8IEC8</accession>
<organism evidence="1 2">
    <name type="scientific">Hydrobacter penzbergensis</name>
    <dbReference type="NCBI Taxonomy" id="1235997"/>
    <lineage>
        <taxon>Bacteria</taxon>
        <taxon>Pseudomonadati</taxon>
        <taxon>Bacteroidota</taxon>
        <taxon>Chitinophagia</taxon>
        <taxon>Chitinophagales</taxon>
        <taxon>Chitinophagaceae</taxon>
        <taxon>Hydrobacter</taxon>
    </lineage>
</organism>
<dbReference type="Proteomes" id="UP000198711">
    <property type="component" value="Unassembled WGS sequence"/>
</dbReference>
<evidence type="ECO:0000313" key="2">
    <source>
        <dbReference type="Proteomes" id="UP000198711"/>
    </source>
</evidence>
<sequence>MRNCYARNHGAQYWPLSVVESGHCQINKAVDLRDRFRVPVEVTDRGNGKVEIEIGSVNPAKGISAPSATGAVNIKFMLFATAFGTTRSMVKEAVTEYQLPYENKMHPAKKFVLDSGASAEDVAIVVIALEYKMKDAVLMNEYNRIPHHLPAAAIAMGRLQ</sequence>
<protein>
    <submittedName>
        <fullName evidence="1">Uncharacterized protein</fullName>
    </submittedName>
</protein>
<reference evidence="1 2" key="1">
    <citation type="submission" date="2016-10" db="EMBL/GenBank/DDBJ databases">
        <authorList>
            <person name="Varghese N."/>
            <person name="Submissions S."/>
        </authorList>
    </citation>
    <scope>NUCLEOTIDE SEQUENCE [LARGE SCALE GENOMIC DNA]</scope>
    <source>
        <strain evidence="1 2">DSM 25353</strain>
    </source>
</reference>
<evidence type="ECO:0000313" key="1">
    <source>
        <dbReference type="EMBL" id="SDW37561.1"/>
    </source>
</evidence>
<name>A0A8X8IEC8_9BACT</name>
<dbReference type="EMBL" id="FNNO01000002">
    <property type="protein sequence ID" value="SDW37561.1"/>
    <property type="molecule type" value="Genomic_DNA"/>
</dbReference>
<dbReference type="RefSeq" id="WP_139173828.1">
    <property type="nucleotide sequence ID" value="NZ_FNNO01000002.1"/>
</dbReference>
<dbReference type="AlphaFoldDB" id="A0A8X8IEC8"/>